<feature type="region of interest" description="Disordered" evidence="1">
    <location>
        <begin position="25"/>
        <end position="107"/>
    </location>
</feature>
<feature type="non-terminal residue" evidence="2">
    <location>
        <position position="1"/>
    </location>
</feature>
<name>A0A8T1S3T3_CHESE</name>
<dbReference type="EMBL" id="JAHGAV010000814">
    <property type="protein sequence ID" value="KAG6923626.1"/>
    <property type="molecule type" value="Genomic_DNA"/>
</dbReference>
<organism evidence="2 3">
    <name type="scientific">Chelydra serpentina</name>
    <name type="common">Snapping turtle</name>
    <name type="synonym">Testudo serpentina</name>
    <dbReference type="NCBI Taxonomy" id="8475"/>
    <lineage>
        <taxon>Eukaryota</taxon>
        <taxon>Metazoa</taxon>
        <taxon>Chordata</taxon>
        <taxon>Craniata</taxon>
        <taxon>Vertebrata</taxon>
        <taxon>Euteleostomi</taxon>
        <taxon>Archelosauria</taxon>
        <taxon>Testudinata</taxon>
        <taxon>Testudines</taxon>
        <taxon>Cryptodira</taxon>
        <taxon>Durocryptodira</taxon>
        <taxon>Americhelydia</taxon>
        <taxon>Chelydroidea</taxon>
        <taxon>Chelydridae</taxon>
        <taxon>Chelydra</taxon>
    </lineage>
</organism>
<sequence length="187" mass="20406">WRLFQLWSFGSPAKRWSVSCAPRSQFPAEGRRSSPARSVSATGGRAGLREQDPGSPLVPGSHGFAQGTPGVLSTPTQKAGVVGLSARQSSSSWHRPTGWGSRRDTCRSRTPRQAQLRDMQVAWGRQGRWHVGPLLEDLPTPPGGLGDPTAEGHLLYLLLKKMHLFRSYSYQIQLEGEAGSLPRIQGI</sequence>
<gene>
    <name evidence="2" type="ORF">G0U57_020010</name>
</gene>
<protein>
    <submittedName>
        <fullName evidence="2">Rap guanine nucleotide exchange factor 3-like</fullName>
    </submittedName>
</protein>
<dbReference type="Proteomes" id="UP000765507">
    <property type="component" value="Unassembled WGS sequence"/>
</dbReference>
<feature type="non-terminal residue" evidence="2">
    <location>
        <position position="187"/>
    </location>
</feature>
<evidence type="ECO:0000313" key="2">
    <source>
        <dbReference type="EMBL" id="KAG6923626.1"/>
    </source>
</evidence>
<reference evidence="2 3" key="1">
    <citation type="journal article" date="2020" name="G3 (Bethesda)">
        <title>Draft Genome of the Common Snapping Turtle, Chelydra serpentina, a Model for Phenotypic Plasticity in Reptiles.</title>
        <authorList>
            <person name="Das D."/>
            <person name="Singh S.K."/>
            <person name="Bierstedt J."/>
            <person name="Erickson A."/>
            <person name="Galli G.L.J."/>
            <person name="Crossley D.A. 2nd"/>
            <person name="Rhen T."/>
        </authorList>
    </citation>
    <scope>NUCLEOTIDE SEQUENCE [LARGE SCALE GENOMIC DNA]</scope>
    <source>
        <strain evidence="2">KW</strain>
    </source>
</reference>
<comment type="caution">
    <text evidence="2">The sequence shown here is derived from an EMBL/GenBank/DDBJ whole genome shotgun (WGS) entry which is preliminary data.</text>
</comment>
<keyword evidence="3" id="KW-1185">Reference proteome</keyword>
<evidence type="ECO:0000313" key="3">
    <source>
        <dbReference type="Proteomes" id="UP000765507"/>
    </source>
</evidence>
<proteinExistence type="predicted"/>
<evidence type="ECO:0000256" key="1">
    <source>
        <dbReference type="SAM" id="MobiDB-lite"/>
    </source>
</evidence>
<dbReference type="AlphaFoldDB" id="A0A8T1S3T3"/>
<accession>A0A8T1S3T3</accession>